<evidence type="ECO:0000313" key="1">
    <source>
        <dbReference type="EMBL" id="KAJ4718343.1"/>
    </source>
</evidence>
<accession>A0ACC1Y585</accession>
<organism evidence="1 2">
    <name type="scientific">Melia azedarach</name>
    <name type="common">Chinaberry tree</name>
    <dbReference type="NCBI Taxonomy" id="155640"/>
    <lineage>
        <taxon>Eukaryota</taxon>
        <taxon>Viridiplantae</taxon>
        <taxon>Streptophyta</taxon>
        <taxon>Embryophyta</taxon>
        <taxon>Tracheophyta</taxon>
        <taxon>Spermatophyta</taxon>
        <taxon>Magnoliopsida</taxon>
        <taxon>eudicotyledons</taxon>
        <taxon>Gunneridae</taxon>
        <taxon>Pentapetalae</taxon>
        <taxon>rosids</taxon>
        <taxon>malvids</taxon>
        <taxon>Sapindales</taxon>
        <taxon>Meliaceae</taxon>
        <taxon>Melia</taxon>
    </lineage>
</organism>
<name>A0ACC1Y585_MELAZ</name>
<comment type="caution">
    <text evidence="1">The sequence shown here is derived from an EMBL/GenBank/DDBJ whole genome shotgun (WGS) entry which is preliminary data.</text>
</comment>
<protein>
    <submittedName>
        <fullName evidence="1">Disease resistance protein</fullName>
    </submittedName>
</protein>
<sequence>MGNVCAFQFGCEALLSRCLDCIDKRSAYIKNLEDNLAALRTELQVLIAARNDVMTRVTIAEQRRMERTDQVQVWLSIVLAVEAKVALIQRVESQEIGKLCFGGYGSRNCKSSYQFGKRVANTLQEVKDLKDKGDFQEVAKAIPEDPADELPMNPKILGQQLIFNEVWSCLKQSQVGIVGLYGTGGVGKTTLLKQVNNSFCGNEGHPFDVVIWTVVSKDLKIMKVQDDIAKKICLCGESWGTKSREKKARDIFKILSKKKFLLLLDDIWERVDLIELGVPPDPKMVSKVVFTTRSFAVCRQMEADREFEVKCLQHEEAWDLFQKKVGRDILNSHPEIPELAETVVQECRGLPLALNTVGRAMACKKTLEEWKDAVEVLRTSAFEFPDMKQLRKLYIQYCDFQVVKIDCAALSQFHAFHSLHVVEVSSCHELKDVTWITLAPCLKKIMLSYCDGMEEIINVEKFVEIQEKWRNLIPFSVLESLELREVPQLKSIYPNPLPFLYLKKIVVYGCPMLKKFPLIYNRANKSKIVIEGDLAVDEDHNDRDDNEHQGKSE</sequence>
<proteinExistence type="predicted"/>
<keyword evidence="2" id="KW-1185">Reference proteome</keyword>
<gene>
    <name evidence="1" type="ORF">OWV82_010035</name>
</gene>
<reference evidence="1 2" key="1">
    <citation type="journal article" date="2023" name="Science">
        <title>Complex scaffold remodeling in plant triterpene biosynthesis.</title>
        <authorList>
            <person name="De La Pena R."/>
            <person name="Hodgson H."/>
            <person name="Liu J.C."/>
            <person name="Stephenson M.J."/>
            <person name="Martin A.C."/>
            <person name="Owen C."/>
            <person name="Harkess A."/>
            <person name="Leebens-Mack J."/>
            <person name="Jimenez L.E."/>
            <person name="Osbourn A."/>
            <person name="Sattely E.S."/>
        </authorList>
    </citation>
    <scope>NUCLEOTIDE SEQUENCE [LARGE SCALE GENOMIC DNA]</scope>
    <source>
        <strain evidence="2">cv. JPN11</strain>
        <tissue evidence="1">Leaf</tissue>
    </source>
</reference>
<dbReference type="Proteomes" id="UP001164539">
    <property type="component" value="Chromosome 5"/>
</dbReference>
<evidence type="ECO:0000313" key="2">
    <source>
        <dbReference type="Proteomes" id="UP001164539"/>
    </source>
</evidence>
<dbReference type="EMBL" id="CM051398">
    <property type="protein sequence ID" value="KAJ4718343.1"/>
    <property type="molecule type" value="Genomic_DNA"/>
</dbReference>